<dbReference type="SUPFAM" id="SSF56672">
    <property type="entry name" value="DNA/RNA polymerases"/>
    <property type="match status" value="1"/>
</dbReference>
<evidence type="ECO:0000256" key="3">
    <source>
        <dbReference type="ARBA" id="ARBA00022679"/>
    </source>
</evidence>
<dbReference type="InterPro" id="IPR043502">
    <property type="entry name" value="DNA/RNA_pol_sf"/>
</dbReference>
<name>A0ABR2GT55_9EUKA</name>
<dbReference type="PROSITE" id="PS00116">
    <property type="entry name" value="DNA_POLYMERASE_B"/>
    <property type="match status" value="1"/>
</dbReference>
<evidence type="ECO:0000256" key="6">
    <source>
        <dbReference type="ARBA" id="ARBA00022932"/>
    </source>
</evidence>
<dbReference type="Gene3D" id="3.90.1600.10">
    <property type="entry name" value="Palm domain of DNA polymerase"/>
    <property type="match status" value="1"/>
</dbReference>
<evidence type="ECO:0000259" key="9">
    <source>
        <dbReference type="Pfam" id="PF03175"/>
    </source>
</evidence>
<keyword evidence="11" id="KW-1185">Reference proteome</keyword>
<protein>
    <recommendedName>
        <fullName evidence="2">DNA-directed DNA polymerase</fullName>
        <ecNumber evidence="2">2.7.7.7</ecNumber>
    </recommendedName>
</protein>
<dbReference type="Proteomes" id="UP001470230">
    <property type="component" value="Unassembled WGS sequence"/>
</dbReference>
<feature type="domain" description="DNA-directed DNA polymerase family B mitochondria/virus" evidence="9">
    <location>
        <begin position="424"/>
        <end position="914"/>
    </location>
</feature>
<dbReference type="Pfam" id="PF03175">
    <property type="entry name" value="DNA_pol_B_2"/>
    <property type="match status" value="1"/>
</dbReference>
<evidence type="ECO:0000256" key="8">
    <source>
        <dbReference type="ARBA" id="ARBA00049244"/>
    </source>
</evidence>
<dbReference type="EC" id="2.7.7.7" evidence="2"/>
<keyword evidence="7" id="KW-0238">DNA-binding</keyword>
<keyword evidence="4" id="KW-0548">Nucleotidyltransferase</keyword>
<comment type="catalytic activity">
    <reaction evidence="8">
        <text>DNA(n) + a 2'-deoxyribonucleoside 5'-triphosphate = DNA(n+1) + diphosphate</text>
        <dbReference type="Rhea" id="RHEA:22508"/>
        <dbReference type="Rhea" id="RHEA-COMP:17339"/>
        <dbReference type="Rhea" id="RHEA-COMP:17340"/>
        <dbReference type="ChEBI" id="CHEBI:33019"/>
        <dbReference type="ChEBI" id="CHEBI:61560"/>
        <dbReference type="ChEBI" id="CHEBI:173112"/>
        <dbReference type="EC" id="2.7.7.7"/>
    </reaction>
</comment>
<accession>A0ABR2GT55</accession>
<comment type="caution">
    <text evidence="10">The sequence shown here is derived from an EMBL/GenBank/DDBJ whole genome shotgun (WGS) entry which is preliminary data.</text>
</comment>
<evidence type="ECO:0000256" key="5">
    <source>
        <dbReference type="ARBA" id="ARBA00022705"/>
    </source>
</evidence>
<dbReference type="InterPro" id="IPR017964">
    <property type="entry name" value="DNA-dir_DNA_pol_B_CS"/>
</dbReference>
<keyword evidence="6" id="KW-0239">DNA-directed DNA polymerase</keyword>
<dbReference type="PANTHER" id="PTHR48144">
    <property type="entry name" value="DNA-DIRECTED DNA POLYMERASE"/>
    <property type="match status" value="1"/>
</dbReference>
<keyword evidence="5" id="KW-0235">DNA replication</keyword>
<dbReference type="InterPro" id="IPR006172">
    <property type="entry name" value="DNA-dir_DNA_pol_B"/>
</dbReference>
<dbReference type="Gene3D" id="3.30.420.10">
    <property type="entry name" value="Ribonuclease H-like superfamily/Ribonuclease H"/>
    <property type="match status" value="1"/>
</dbReference>
<comment type="similarity">
    <text evidence="1">Belongs to the DNA polymerase type-B family.</text>
</comment>
<dbReference type="EMBL" id="JAPFFF010000062">
    <property type="protein sequence ID" value="KAK8837128.1"/>
    <property type="molecule type" value="Genomic_DNA"/>
</dbReference>
<evidence type="ECO:0000313" key="10">
    <source>
        <dbReference type="EMBL" id="KAK8837128.1"/>
    </source>
</evidence>
<gene>
    <name evidence="10" type="ORF">M9Y10_037183</name>
</gene>
<dbReference type="Gene3D" id="4.10.80.20">
    <property type="entry name" value="DNA polymerase, domain 5"/>
    <property type="match status" value="1"/>
</dbReference>
<dbReference type="PRINTS" id="PR00106">
    <property type="entry name" value="DNAPOLB"/>
</dbReference>
<keyword evidence="3" id="KW-0808">Transferase</keyword>
<dbReference type="Gene3D" id="1.10.287.690">
    <property type="entry name" value="Helix hairpin bin"/>
    <property type="match status" value="1"/>
</dbReference>
<evidence type="ECO:0000313" key="11">
    <source>
        <dbReference type="Proteomes" id="UP001470230"/>
    </source>
</evidence>
<reference evidence="10 11" key="1">
    <citation type="submission" date="2024-04" db="EMBL/GenBank/DDBJ databases">
        <title>Tritrichomonas musculus Genome.</title>
        <authorList>
            <person name="Alves-Ferreira E."/>
            <person name="Grigg M."/>
            <person name="Lorenzi H."/>
            <person name="Galac M."/>
        </authorList>
    </citation>
    <scope>NUCLEOTIDE SEQUENCE [LARGE SCALE GENOMIC DNA]</scope>
    <source>
        <strain evidence="10 11">EAF2021</strain>
    </source>
</reference>
<proteinExistence type="inferred from homology"/>
<evidence type="ECO:0000256" key="1">
    <source>
        <dbReference type="ARBA" id="ARBA00005755"/>
    </source>
</evidence>
<organism evidence="10 11">
    <name type="scientific">Tritrichomonas musculus</name>
    <dbReference type="NCBI Taxonomy" id="1915356"/>
    <lineage>
        <taxon>Eukaryota</taxon>
        <taxon>Metamonada</taxon>
        <taxon>Parabasalia</taxon>
        <taxon>Tritrichomonadida</taxon>
        <taxon>Tritrichomonadidae</taxon>
        <taxon>Tritrichomonas</taxon>
    </lineage>
</organism>
<dbReference type="InterPro" id="IPR036397">
    <property type="entry name" value="RNaseH_sf"/>
</dbReference>
<dbReference type="InterPro" id="IPR012337">
    <property type="entry name" value="RNaseH-like_sf"/>
</dbReference>
<dbReference type="SUPFAM" id="SSF53098">
    <property type="entry name" value="Ribonuclease H-like"/>
    <property type="match status" value="1"/>
</dbReference>
<evidence type="ECO:0000256" key="2">
    <source>
        <dbReference type="ARBA" id="ARBA00012417"/>
    </source>
</evidence>
<evidence type="ECO:0000256" key="4">
    <source>
        <dbReference type="ARBA" id="ARBA00022695"/>
    </source>
</evidence>
<dbReference type="InterPro" id="IPR023211">
    <property type="entry name" value="DNA_pol_palm_dom_sf"/>
</dbReference>
<evidence type="ECO:0000256" key="7">
    <source>
        <dbReference type="ARBA" id="ARBA00023125"/>
    </source>
</evidence>
<dbReference type="PANTHER" id="PTHR48144:SF2">
    <property type="entry name" value="DNA-DIRECTED DNA POLYMERASE"/>
    <property type="match status" value="1"/>
</dbReference>
<dbReference type="InterPro" id="IPR004868">
    <property type="entry name" value="DNA-dir_DNA_pol_B_mt/vir"/>
</dbReference>
<dbReference type="Gene3D" id="3.30.1770.10">
    <property type="entry name" value="TPR 1 domain of DNA polymerase"/>
    <property type="match status" value="1"/>
</dbReference>
<sequence>MTYLFDISVDLYSTAKTEARKEYKERIKNIKDKPKFKKQMKEFMMKANKEISFEIDIGDNEDKRLAFTEMLRQLHKKNKKNVVVKSEALDGEEYKWFTLSSERNIDTTIGHISGTIDLNDDCSDNNPWVGNVFIPAKYQLLFIKNKRKGKQTIFTVDKQDNKGKLYEEEIEIDEDYRESPDGGFFPYVNLSDIDLTKYQIYKSIENKNYKDNCLVYACIQSEIFTEDEINQLRFMIKTRMVPNNLIYEIAKYFKCHFIVRRIDERFDTRHQQQTKIDTRKKSWAKDFNRTVDLLLFKNHYMINKPIGNTKLITILRKLFKEGKFREIKNCEMNILATNEYNSHLADYMDLSYDPSLCCKKIDSSELKKEREWTKIYYSDFETDTTLSPHKPYLNITVFRTKELIHKLIFEGDNIADRLLKALDNNSLIYFHNLKYDACFFINTPGWDVQITERSGTILQIVMTKYKEIDGTDKKTKKTRKMTIIEKRLTFRNSYSIIPAALASFAKMFQLPVHKEVMAYKLYTEKNIKRKMVSAFEFQLHYYFENKDKKSLPQIKQDWKQLIDNAIKCDAYDNFQIDIPQGVAVPCIDIMKYAIYYCKLDCIVLMKGIEKFNRDLIEVFKQTKTDMLDVHNFISISSIGYYYAYRFGCFDNCYQLSGKPQNFIQRCVSGGRTMTANNEKQYVVERIQDFDAVSLYPSAMSIMSGVPKGKPKIIQSGISTEELLKYDQFFIEINIKKIKCKSSMPYKFGQVFSRNEQGSKIFTNNPIDHYYIDKRTFMDLMEFYDFDYEFIRGYYFDEGFNNKINVFIEKLFNLRRKYQDANNPLQQTIKLLLNSIYGKSILKATTTETKCIPKDKAIKYIWKNYNYITEIIENKSIENVYVKKVKPINNHFNLPHFGASVLSWSKHLMNRVISSAEQNGIDIYYTDTDSIHVKEIDVPRIANVFKKKYGRELIGKKMTQFHCDFDSFDGAIGSVHSRKLIALGKKSYLDILVDEQGNEGLHIRLKGVPKQCILNKAKRMGITVEELYNKMYNGEEIIFNLLDGSNCFRKSSSYQQINLPVFERRIKF</sequence>